<protein>
    <submittedName>
        <fullName evidence="3">Vigilin</fullName>
    </submittedName>
</protein>
<evidence type="ECO:0000256" key="1">
    <source>
        <dbReference type="PROSITE-ProRule" id="PRU00117"/>
    </source>
</evidence>
<keyword evidence="1" id="KW-0694">RNA-binding</keyword>
<dbReference type="EMBL" id="GBHO01024213">
    <property type="protein sequence ID" value="JAG19391.1"/>
    <property type="molecule type" value="Transcribed_RNA"/>
</dbReference>
<reference evidence="3" key="1">
    <citation type="journal article" date="2014" name="PLoS ONE">
        <title>Transcriptome-Based Identification of ABC Transporters in the Western Tarnished Plant Bug Lygus hesperus.</title>
        <authorList>
            <person name="Hull J.J."/>
            <person name="Chaney K."/>
            <person name="Geib S.M."/>
            <person name="Fabrick J.A."/>
            <person name="Brent C.S."/>
            <person name="Walsh D."/>
            <person name="Lavine L.C."/>
        </authorList>
    </citation>
    <scope>NUCLEOTIDE SEQUENCE</scope>
</reference>
<dbReference type="InterPro" id="IPR004088">
    <property type="entry name" value="KH_dom_type_1"/>
</dbReference>
<dbReference type="SMART" id="SM00322">
    <property type="entry name" value="KH"/>
    <property type="match status" value="2"/>
</dbReference>
<dbReference type="GO" id="GO:0010468">
    <property type="term" value="P:regulation of gene expression"/>
    <property type="evidence" value="ECO:0007669"/>
    <property type="project" value="UniProtKB-ARBA"/>
</dbReference>
<evidence type="ECO:0000313" key="3">
    <source>
        <dbReference type="EMBL" id="JAG19391.1"/>
    </source>
</evidence>
<feature type="domain" description="K Homology" evidence="2">
    <location>
        <begin position="62"/>
        <end position="113"/>
    </location>
</feature>
<dbReference type="InterPro" id="IPR004087">
    <property type="entry name" value="KH_dom"/>
</dbReference>
<gene>
    <name evidence="3" type="primary">Hdlbp_0</name>
    <name evidence="3" type="ORF">CM83_11387</name>
</gene>
<sequence length="113" mass="12293">MGKNGATLKKINEVSGTQIQIPRNDSVVEDTTIEGLAENVEVAKTIIQEMLENGYSSTLNPSLVQRTLRVPVEKRPVILGPSGGYIKKITEVTNCKIVLPDRQSSNDMAEIIG</sequence>
<dbReference type="PROSITE" id="PS50084">
    <property type="entry name" value="KH_TYPE_1"/>
    <property type="match status" value="2"/>
</dbReference>
<dbReference type="Gene3D" id="3.30.1370.10">
    <property type="entry name" value="K Homology domain, type 1"/>
    <property type="match status" value="2"/>
</dbReference>
<feature type="domain" description="K Homology" evidence="2">
    <location>
        <begin position="1"/>
        <end position="52"/>
    </location>
</feature>
<name>A0A0A9XIC0_LYGHE</name>
<accession>A0A0A9XIC0</accession>
<evidence type="ECO:0000259" key="2">
    <source>
        <dbReference type="SMART" id="SM00322"/>
    </source>
</evidence>
<dbReference type="AlphaFoldDB" id="A0A0A9XIC0"/>
<reference evidence="3" key="2">
    <citation type="submission" date="2014-07" db="EMBL/GenBank/DDBJ databases">
        <authorList>
            <person name="Hull J."/>
        </authorList>
    </citation>
    <scope>NUCLEOTIDE SEQUENCE</scope>
</reference>
<proteinExistence type="predicted"/>
<dbReference type="InterPro" id="IPR036612">
    <property type="entry name" value="KH_dom_type_1_sf"/>
</dbReference>
<dbReference type="Pfam" id="PF00013">
    <property type="entry name" value="KH_1"/>
    <property type="match status" value="2"/>
</dbReference>
<organism evidence="3">
    <name type="scientific">Lygus hesperus</name>
    <name type="common">Western plant bug</name>
    <dbReference type="NCBI Taxonomy" id="30085"/>
    <lineage>
        <taxon>Eukaryota</taxon>
        <taxon>Metazoa</taxon>
        <taxon>Ecdysozoa</taxon>
        <taxon>Arthropoda</taxon>
        <taxon>Hexapoda</taxon>
        <taxon>Insecta</taxon>
        <taxon>Pterygota</taxon>
        <taxon>Neoptera</taxon>
        <taxon>Paraneoptera</taxon>
        <taxon>Hemiptera</taxon>
        <taxon>Heteroptera</taxon>
        <taxon>Panheteroptera</taxon>
        <taxon>Cimicomorpha</taxon>
        <taxon>Miridae</taxon>
        <taxon>Mirini</taxon>
        <taxon>Lygus</taxon>
    </lineage>
</organism>
<dbReference type="SUPFAM" id="SSF54791">
    <property type="entry name" value="Eukaryotic type KH-domain (KH-domain type I)"/>
    <property type="match status" value="2"/>
</dbReference>
<dbReference type="GO" id="GO:0003723">
    <property type="term" value="F:RNA binding"/>
    <property type="evidence" value="ECO:0007669"/>
    <property type="project" value="UniProtKB-UniRule"/>
</dbReference>